<dbReference type="NCBIfam" id="NF005540">
    <property type="entry name" value="PRK07203.1"/>
    <property type="match status" value="1"/>
</dbReference>
<evidence type="ECO:0000313" key="5">
    <source>
        <dbReference type="Proteomes" id="UP000042527"/>
    </source>
</evidence>
<dbReference type="InterPro" id="IPR006680">
    <property type="entry name" value="Amidohydro-rel"/>
</dbReference>
<dbReference type="PANTHER" id="PTHR43794:SF11">
    <property type="entry name" value="AMIDOHYDROLASE-RELATED DOMAIN-CONTAINING PROTEIN"/>
    <property type="match status" value="1"/>
</dbReference>
<dbReference type="RefSeq" id="WP_024753171.1">
    <property type="nucleotide sequence ID" value="NZ_CDNC01000007.1"/>
</dbReference>
<dbReference type="NCBIfam" id="TIGR03314">
    <property type="entry name" value="Se_ssnA"/>
    <property type="match status" value="1"/>
</dbReference>
<gene>
    <name evidence="4" type="primary">ssnA</name>
    <name evidence="4" type="ORF">FUT82_13440</name>
    <name evidence="3" type="ORF">TPHV1_150027</name>
</gene>
<proteinExistence type="predicted"/>
<dbReference type="SUPFAM" id="SSF51338">
    <property type="entry name" value="Composite domain of metallo-dependent hydrolases"/>
    <property type="match status" value="1"/>
</dbReference>
<evidence type="ECO:0000313" key="4">
    <source>
        <dbReference type="EMBL" id="QEJ98898.1"/>
    </source>
</evidence>
<dbReference type="Proteomes" id="UP000042527">
    <property type="component" value="Unassembled WGS sequence"/>
</dbReference>
<dbReference type="Pfam" id="PF01979">
    <property type="entry name" value="Amidohydro_1"/>
    <property type="match status" value="1"/>
</dbReference>
<evidence type="ECO:0000256" key="1">
    <source>
        <dbReference type="ARBA" id="ARBA00022801"/>
    </source>
</evidence>
<dbReference type="EMBL" id="CP042817">
    <property type="protein sequence ID" value="QEJ98898.1"/>
    <property type="molecule type" value="Genomic_DNA"/>
</dbReference>
<evidence type="ECO:0000313" key="6">
    <source>
        <dbReference type="Proteomes" id="UP000323594"/>
    </source>
</evidence>
<reference evidence="5" key="2">
    <citation type="submission" date="2015-01" db="EMBL/GenBank/DDBJ databases">
        <authorList>
            <person name="Manzoor Shahid"/>
            <person name="Zubair Saima"/>
        </authorList>
    </citation>
    <scope>NUCLEOTIDE SEQUENCE [LARGE SCALE GENOMIC DNA]</scope>
    <source>
        <strain evidence="5">V1</strain>
    </source>
</reference>
<dbReference type="Gene3D" id="2.30.40.10">
    <property type="entry name" value="Urease, subunit C, domain 1"/>
    <property type="match status" value="1"/>
</dbReference>
<dbReference type="Gene3D" id="3.20.20.140">
    <property type="entry name" value="Metal-dependent hydrolases"/>
    <property type="match status" value="1"/>
</dbReference>
<reference evidence="3" key="1">
    <citation type="submission" date="2015-01" db="EMBL/GenBank/DDBJ databases">
        <authorList>
            <person name="Xiang T."/>
            <person name="Song Y."/>
            <person name="Huang L."/>
            <person name="Wang B."/>
            <person name="Wu P."/>
        </authorList>
    </citation>
    <scope>NUCLEOTIDE SEQUENCE [LARGE SCALE GENOMIC DNA]</scope>
    <source>
        <strain evidence="3">V1</strain>
    </source>
</reference>
<keyword evidence="5" id="KW-1185">Reference proteome</keyword>
<organism evidence="3 5">
    <name type="scientific">Treponema phagedenis</name>
    <dbReference type="NCBI Taxonomy" id="162"/>
    <lineage>
        <taxon>Bacteria</taxon>
        <taxon>Pseudomonadati</taxon>
        <taxon>Spirochaetota</taxon>
        <taxon>Spirochaetia</taxon>
        <taxon>Spirochaetales</taxon>
        <taxon>Treponemataceae</taxon>
        <taxon>Treponema</taxon>
    </lineage>
</organism>
<dbReference type="InterPro" id="IPR011059">
    <property type="entry name" value="Metal-dep_hydrolase_composite"/>
</dbReference>
<dbReference type="OrthoDB" id="9807210at2"/>
<keyword evidence="1 3" id="KW-0378">Hydrolase</keyword>
<dbReference type="PANTHER" id="PTHR43794">
    <property type="entry name" value="AMINOHYDROLASE SSNA-RELATED"/>
    <property type="match status" value="1"/>
</dbReference>
<evidence type="ECO:0000313" key="3">
    <source>
        <dbReference type="EMBL" id="CEM61145.1"/>
    </source>
</evidence>
<dbReference type="AlphaFoldDB" id="A0A0B7GW06"/>
<protein>
    <submittedName>
        <fullName evidence="4">Aminohydrolase SsnA</fullName>
    </submittedName>
    <submittedName>
        <fullName evidence="3">Putative chlorohydrolase/aminohydrolase</fullName>
    </submittedName>
</protein>
<reference evidence="4 6" key="3">
    <citation type="submission" date="2019-08" db="EMBL/GenBank/DDBJ databases">
        <authorList>
            <person name="Kuhnert P."/>
        </authorList>
    </citation>
    <scope>NUCLEOTIDE SEQUENCE [LARGE SCALE GENOMIC DNA]</scope>
    <source>
        <strain evidence="4 6">B36.5</strain>
    </source>
</reference>
<dbReference type="InterPro" id="IPR050287">
    <property type="entry name" value="MTA/SAH_deaminase"/>
</dbReference>
<dbReference type="SUPFAM" id="SSF51556">
    <property type="entry name" value="Metallo-dependent hydrolases"/>
    <property type="match status" value="1"/>
</dbReference>
<dbReference type="InterPro" id="IPR017700">
    <property type="entry name" value="Aminohydrolase_SsnA"/>
</dbReference>
<dbReference type="GO" id="GO:0016810">
    <property type="term" value="F:hydrolase activity, acting on carbon-nitrogen (but not peptide) bonds"/>
    <property type="evidence" value="ECO:0007669"/>
    <property type="project" value="InterPro"/>
</dbReference>
<name>A0A0B7GW06_TREPH</name>
<dbReference type="InterPro" id="IPR032466">
    <property type="entry name" value="Metal_Hydrolase"/>
</dbReference>
<evidence type="ECO:0000259" key="2">
    <source>
        <dbReference type="Pfam" id="PF01979"/>
    </source>
</evidence>
<dbReference type="Proteomes" id="UP000323594">
    <property type="component" value="Chromosome"/>
</dbReference>
<sequence length="440" mass="49227">MIITNGKVITNDKNSTFYDNGAVYIKDNIIVDVGNSDEIKKHYKTETILDAKGGIILPGFICTHSHIYSAYARGISVTKPTDNFFNVLENLWWSLDSKLKEKDVELNALTTYIDSIMNGVTTVIDHHSGPQSLDGSLFIIAEAAKKLGIRTSLCYEVTDRYGDDVRDRAIKENIAFIKAAQKNESDMIKGLFGLHASFTVSDETLYKVREAMEGVYDGYHIHVAEGLEDELLCLKKYKKRIVNRLFDFDILGERTIAAHCVHINAGEMDILKKTNTNVVHNPESNMNNAVGTTNVLKLLEKGIVVGLGTDAYTNDMYESMKVAKILMSHEASDPTVGFAETKQMQFTNNPIILSKYFNKNLGVIEKGAYADIAVAEYNPPTPMHKDNWFGHLVFGLSGKQTIHTVINGKIVMKDREVLGIDVDKIMSESRIRAAEIWKEM</sequence>
<accession>A0A0B7GW06</accession>
<dbReference type="EMBL" id="CDNC01000007">
    <property type="protein sequence ID" value="CEM61145.1"/>
    <property type="molecule type" value="Genomic_DNA"/>
</dbReference>
<feature type="domain" description="Amidohydrolase-related" evidence="2">
    <location>
        <begin position="55"/>
        <end position="411"/>
    </location>
</feature>
<dbReference type="GeneID" id="57754107"/>